<name>A0ABV6ZTS4_9PROT</name>
<dbReference type="Proteomes" id="UP001595379">
    <property type="component" value="Unassembled WGS sequence"/>
</dbReference>
<keyword evidence="2" id="KW-1185">Reference proteome</keyword>
<dbReference type="EMBL" id="JBHRSV010000001">
    <property type="protein sequence ID" value="MFC2924819.1"/>
    <property type="molecule type" value="Genomic_DNA"/>
</dbReference>
<dbReference type="PANTHER" id="PTHR36922">
    <property type="entry name" value="BLL2446 PROTEIN"/>
    <property type="match status" value="1"/>
</dbReference>
<dbReference type="SUPFAM" id="SSF109854">
    <property type="entry name" value="DinB/YfiT-like putative metalloenzymes"/>
    <property type="match status" value="1"/>
</dbReference>
<evidence type="ECO:0000313" key="1">
    <source>
        <dbReference type="EMBL" id="MFC2924819.1"/>
    </source>
</evidence>
<dbReference type="InterPro" id="IPR018531">
    <property type="entry name" value="DUF1993"/>
</dbReference>
<dbReference type="PANTHER" id="PTHR36922:SF1">
    <property type="entry name" value="DUF1993 DOMAIN-CONTAINING PROTEIN"/>
    <property type="match status" value="1"/>
</dbReference>
<organism evidence="1 2">
    <name type="scientific">Hyphobacterium vulgare</name>
    <dbReference type="NCBI Taxonomy" id="1736751"/>
    <lineage>
        <taxon>Bacteria</taxon>
        <taxon>Pseudomonadati</taxon>
        <taxon>Pseudomonadota</taxon>
        <taxon>Alphaproteobacteria</taxon>
        <taxon>Maricaulales</taxon>
        <taxon>Maricaulaceae</taxon>
        <taxon>Hyphobacterium</taxon>
    </lineage>
</organism>
<accession>A0ABV6ZTS4</accession>
<reference evidence="2" key="1">
    <citation type="journal article" date="2019" name="Int. J. Syst. Evol. Microbiol.">
        <title>The Global Catalogue of Microorganisms (GCM) 10K type strain sequencing project: providing services to taxonomists for standard genome sequencing and annotation.</title>
        <authorList>
            <consortium name="The Broad Institute Genomics Platform"/>
            <consortium name="The Broad Institute Genome Sequencing Center for Infectious Disease"/>
            <person name="Wu L."/>
            <person name="Ma J."/>
        </authorList>
    </citation>
    <scope>NUCLEOTIDE SEQUENCE [LARGE SCALE GENOMIC DNA]</scope>
    <source>
        <strain evidence="2">KCTC 52487</strain>
    </source>
</reference>
<dbReference type="Pfam" id="PF09351">
    <property type="entry name" value="DUF1993"/>
    <property type="match status" value="1"/>
</dbReference>
<dbReference type="Gene3D" id="1.20.120.450">
    <property type="entry name" value="dinb family like domain"/>
    <property type="match status" value="1"/>
</dbReference>
<dbReference type="RefSeq" id="WP_343163474.1">
    <property type="nucleotide sequence ID" value="NZ_JBHRSV010000001.1"/>
</dbReference>
<gene>
    <name evidence="1" type="ORF">ACFOOR_01730</name>
</gene>
<sequence length="168" mass="18193">MSHSTSSVALAQIGQYYRAMGGVLAKGAQHAKDRGVDEQTYLNWRLAPDMFTLTRQVQLASDFGVRGMSRLAGVEPVSLPDTETTFMELQARLAKAWEIVSGLDAEAMAADPDGEITFPAGRDQTMTLPRGVYACNMIVPNVGFHAAMSYAILRHLGVPLGKRDFMGG</sequence>
<evidence type="ECO:0000313" key="2">
    <source>
        <dbReference type="Proteomes" id="UP001595379"/>
    </source>
</evidence>
<protein>
    <submittedName>
        <fullName evidence="1">DUF1993 domain-containing protein</fullName>
    </submittedName>
</protein>
<dbReference type="InterPro" id="IPR034660">
    <property type="entry name" value="DinB/YfiT-like"/>
</dbReference>
<comment type="caution">
    <text evidence="1">The sequence shown here is derived from an EMBL/GenBank/DDBJ whole genome shotgun (WGS) entry which is preliminary data.</text>
</comment>
<proteinExistence type="predicted"/>